<dbReference type="AlphaFoldDB" id="A0A3N4I4A9"/>
<keyword evidence="3" id="KW-1185">Reference proteome</keyword>
<evidence type="ECO:0000313" key="2">
    <source>
        <dbReference type="EMBL" id="RPA76694.1"/>
    </source>
</evidence>
<evidence type="ECO:0000313" key="3">
    <source>
        <dbReference type="Proteomes" id="UP000275078"/>
    </source>
</evidence>
<evidence type="ECO:0000256" key="1">
    <source>
        <dbReference type="SAM" id="MobiDB-lite"/>
    </source>
</evidence>
<sequence>MEDTIPPRPYKHRSTQLKPIPLPVLHQKASPPKIDQSPAKPTHLRPNHPSNTQRNQKEHPSNSNPPPPHTSAAGSPELLC</sequence>
<protein>
    <submittedName>
        <fullName evidence="2">Uncharacterized protein</fullName>
    </submittedName>
</protein>
<proteinExistence type="predicted"/>
<reference evidence="2 3" key="1">
    <citation type="journal article" date="2018" name="Nat. Ecol. Evol.">
        <title>Pezizomycetes genomes reveal the molecular basis of ectomycorrhizal truffle lifestyle.</title>
        <authorList>
            <person name="Murat C."/>
            <person name="Payen T."/>
            <person name="Noel B."/>
            <person name="Kuo A."/>
            <person name="Morin E."/>
            <person name="Chen J."/>
            <person name="Kohler A."/>
            <person name="Krizsan K."/>
            <person name="Balestrini R."/>
            <person name="Da Silva C."/>
            <person name="Montanini B."/>
            <person name="Hainaut M."/>
            <person name="Levati E."/>
            <person name="Barry K.W."/>
            <person name="Belfiori B."/>
            <person name="Cichocki N."/>
            <person name="Clum A."/>
            <person name="Dockter R.B."/>
            <person name="Fauchery L."/>
            <person name="Guy J."/>
            <person name="Iotti M."/>
            <person name="Le Tacon F."/>
            <person name="Lindquist E.A."/>
            <person name="Lipzen A."/>
            <person name="Malagnac F."/>
            <person name="Mello A."/>
            <person name="Molinier V."/>
            <person name="Miyauchi S."/>
            <person name="Poulain J."/>
            <person name="Riccioni C."/>
            <person name="Rubini A."/>
            <person name="Sitrit Y."/>
            <person name="Splivallo R."/>
            <person name="Traeger S."/>
            <person name="Wang M."/>
            <person name="Zifcakova L."/>
            <person name="Wipf D."/>
            <person name="Zambonelli A."/>
            <person name="Paolocci F."/>
            <person name="Nowrousian M."/>
            <person name="Ottonello S."/>
            <person name="Baldrian P."/>
            <person name="Spatafora J.W."/>
            <person name="Henrissat B."/>
            <person name="Nagy L.G."/>
            <person name="Aury J.M."/>
            <person name="Wincker P."/>
            <person name="Grigoriev I.V."/>
            <person name="Bonfante P."/>
            <person name="Martin F.M."/>
        </authorList>
    </citation>
    <scope>NUCLEOTIDE SEQUENCE [LARGE SCALE GENOMIC DNA]</scope>
    <source>
        <strain evidence="2 3">RN42</strain>
    </source>
</reference>
<gene>
    <name evidence="2" type="ORF">BJ508DRAFT_181424</name>
</gene>
<dbReference type="Proteomes" id="UP000275078">
    <property type="component" value="Unassembled WGS sequence"/>
</dbReference>
<dbReference type="EMBL" id="ML119739">
    <property type="protein sequence ID" value="RPA76694.1"/>
    <property type="molecule type" value="Genomic_DNA"/>
</dbReference>
<feature type="region of interest" description="Disordered" evidence="1">
    <location>
        <begin position="1"/>
        <end position="80"/>
    </location>
</feature>
<accession>A0A3N4I4A9</accession>
<name>A0A3N4I4A9_ASCIM</name>
<organism evidence="2 3">
    <name type="scientific">Ascobolus immersus RN42</name>
    <dbReference type="NCBI Taxonomy" id="1160509"/>
    <lineage>
        <taxon>Eukaryota</taxon>
        <taxon>Fungi</taxon>
        <taxon>Dikarya</taxon>
        <taxon>Ascomycota</taxon>
        <taxon>Pezizomycotina</taxon>
        <taxon>Pezizomycetes</taxon>
        <taxon>Pezizales</taxon>
        <taxon>Ascobolaceae</taxon>
        <taxon>Ascobolus</taxon>
    </lineage>
</organism>